<evidence type="ECO:0000313" key="2">
    <source>
        <dbReference type="Proteomes" id="UP000614811"/>
    </source>
</evidence>
<reference evidence="1" key="1">
    <citation type="journal article" date="2014" name="Int. J. Syst. Evol. Microbiol.">
        <title>Complete genome sequence of Corynebacterium casei LMG S-19264T (=DSM 44701T), isolated from a smear-ripened cheese.</title>
        <authorList>
            <consortium name="US DOE Joint Genome Institute (JGI-PGF)"/>
            <person name="Walter F."/>
            <person name="Albersmeier A."/>
            <person name="Kalinowski J."/>
            <person name="Ruckert C."/>
        </authorList>
    </citation>
    <scope>NUCLEOTIDE SEQUENCE</scope>
    <source>
        <strain evidence="1">KCTC 12711</strain>
    </source>
</reference>
<comment type="caution">
    <text evidence="1">The sequence shown here is derived from an EMBL/GenBank/DDBJ whole genome shotgun (WGS) entry which is preliminary data.</text>
</comment>
<protein>
    <recommendedName>
        <fullName evidence="3">Plasmid-related protein</fullName>
    </recommendedName>
</protein>
<name>A0A918S191_9GAMM</name>
<dbReference type="EMBL" id="BMXA01000007">
    <property type="protein sequence ID" value="GHA18998.1"/>
    <property type="molecule type" value="Genomic_DNA"/>
</dbReference>
<reference evidence="1" key="2">
    <citation type="submission" date="2020-09" db="EMBL/GenBank/DDBJ databases">
        <authorList>
            <person name="Sun Q."/>
            <person name="Kim S."/>
        </authorList>
    </citation>
    <scope>NUCLEOTIDE SEQUENCE</scope>
    <source>
        <strain evidence="1">KCTC 12711</strain>
    </source>
</reference>
<sequence>MNTTLDYLQKTYGPLLKMGAVAEFLGRSPEGLRVSLCKDDPLSRHLNAGKVKIGRRVYFKADCVAELQEKFSAE</sequence>
<proteinExistence type="predicted"/>
<keyword evidence="2" id="KW-1185">Reference proteome</keyword>
<dbReference type="RefSeq" id="WP_189402611.1">
    <property type="nucleotide sequence ID" value="NZ_BMXA01000007.1"/>
</dbReference>
<dbReference type="Proteomes" id="UP000614811">
    <property type="component" value="Unassembled WGS sequence"/>
</dbReference>
<evidence type="ECO:0000313" key="1">
    <source>
        <dbReference type="EMBL" id="GHA18998.1"/>
    </source>
</evidence>
<accession>A0A918S191</accession>
<organism evidence="1 2">
    <name type="scientific">Arenicella chitinivorans</name>
    <dbReference type="NCBI Taxonomy" id="1329800"/>
    <lineage>
        <taxon>Bacteria</taxon>
        <taxon>Pseudomonadati</taxon>
        <taxon>Pseudomonadota</taxon>
        <taxon>Gammaproteobacteria</taxon>
        <taxon>Arenicellales</taxon>
        <taxon>Arenicellaceae</taxon>
        <taxon>Arenicella</taxon>
    </lineage>
</organism>
<dbReference type="AlphaFoldDB" id="A0A918S191"/>
<gene>
    <name evidence="1" type="ORF">GCM10008090_30880</name>
</gene>
<evidence type="ECO:0008006" key="3">
    <source>
        <dbReference type="Google" id="ProtNLM"/>
    </source>
</evidence>